<accession>F4BVP2</accession>
<dbReference type="STRING" id="990316.MCON_3418"/>
<dbReference type="InterPro" id="IPR006783">
    <property type="entry name" value="Transposase_ISC1217"/>
</dbReference>
<organism evidence="1 2">
    <name type="scientific">Methanothrix soehngenii (strain ATCC 5969 / DSM 3671 / JCM 10134 / NBRC 103675 / OCM 69 / GP-6)</name>
    <name type="common">Methanosaeta concilii</name>
    <dbReference type="NCBI Taxonomy" id="990316"/>
    <lineage>
        <taxon>Archaea</taxon>
        <taxon>Methanobacteriati</taxon>
        <taxon>Methanobacteriota</taxon>
        <taxon>Stenosarchaea group</taxon>
        <taxon>Methanomicrobia</taxon>
        <taxon>Methanotrichales</taxon>
        <taxon>Methanotrichaceae</taxon>
        <taxon>Methanothrix</taxon>
    </lineage>
</organism>
<dbReference type="KEGG" id="mcj:MCON_3418"/>
<dbReference type="Pfam" id="PF04693">
    <property type="entry name" value="DDE_Tnp_2"/>
    <property type="match status" value="1"/>
</dbReference>
<reference evidence="1 2" key="1">
    <citation type="journal article" date="2011" name="J. Bacteriol.">
        <title>Complete genome sequence of Methanosaeta concilii, a specialist in aceticlastic methanogenesis.</title>
        <authorList>
            <person name="Barber R.D."/>
            <person name="Zhang L."/>
            <person name="Harnack M."/>
            <person name="Olson M.V."/>
            <person name="Kaul R."/>
            <person name="Ingram-Smith C."/>
            <person name="Smith K.S."/>
        </authorList>
    </citation>
    <scope>NUCLEOTIDE SEQUENCE [LARGE SCALE GENOMIC DNA]</scope>
    <source>
        <strain evidence="2">ATCC 5969 / DSM 3671 / JCM 10134 / NBRC 103675 / OCM 69 / GP-6</strain>
    </source>
</reference>
<evidence type="ECO:0000313" key="2">
    <source>
        <dbReference type="Proteomes" id="UP000007807"/>
    </source>
</evidence>
<dbReference type="EMBL" id="CP002565">
    <property type="protein sequence ID" value="AEB69655.1"/>
    <property type="molecule type" value="Genomic_DNA"/>
</dbReference>
<dbReference type="InterPro" id="IPR012337">
    <property type="entry name" value="RNaseH-like_sf"/>
</dbReference>
<dbReference type="InParanoid" id="F4BVP2"/>
<dbReference type="RefSeq" id="WP_013720661.1">
    <property type="nucleotide sequence ID" value="NC_015416.1"/>
</dbReference>
<gene>
    <name evidence="1" type="ordered locus">MCON_3418</name>
</gene>
<dbReference type="AlphaFoldDB" id="F4BVP2"/>
<dbReference type="OrthoDB" id="212479at2157"/>
<dbReference type="GeneID" id="10462619"/>
<dbReference type="PANTHER" id="PTHR33627:SF1">
    <property type="entry name" value="TRANSPOSASE"/>
    <property type="match status" value="1"/>
</dbReference>
<dbReference type="HOGENOM" id="CLU_055577_2_0_2"/>
<dbReference type="Proteomes" id="UP000007807">
    <property type="component" value="Chromosome"/>
</dbReference>
<sequence>MIKIVKVPLQLEPFLDKFRDLFTKPSYGSFRDLCGALSVCDKSKTVSNLCDTMADCSKGKKSRSSYNWFFSDANWDENEVAQRKVDLFIDSLCLKENDKLLLIIDDTYNEKEGNQTDGVGKFYDHSKEAYIWGNNFVTSVVQSKGLFIPHKAKMYIKNDDENENFKTKMEIAFEEIIKPLVVPKSIDLYIVFDSWWFSSDLFSKCLKLGHNIVCQIKSDKKVGINRDMYFQVRDLANQIEDKFFIKTTVSVRGKKKTYYAFEKKVIIDKVGEVKLVISKRKKDSTTKYIISTNGSLSLKEILSIYEDRWDIETAHREANQKLGFKDYQLRDKHSIERFIQMVFSVWTAILLWEIDNPPPKDGSKSRTMGDMVDRVKMQAVGETFEFVMTYFNLPVPDGGLLYILKSLGMKI</sequence>
<dbReference type="NCBIfam" id="NF033540">
    <property type="entry name" value="transpos_IS701"/>
    <property type="match status" value="1"/>
</dbReference>
<name>F4BVP2_METSG</name>
<protein>
    <submittedName>
        <fullName evidence="1">Transposase, IS4</fullName>
    </submittedName>
</protein>
<keyword evidence="2" id="KW-1185">Reference proteome</keyword>
<evidence type="ECO:0000313" key="1">
    <source>
        <dbReference type="EMBL" id="AEB69655.1"/>
    </source>
</evidence>
<proteinExistence type="predicted"/>
<dbReference type="InterPro" id="IPR039365">
    <property type="entry name" value="IS701-like"/>
</dbReference>
<dbReference type="PANTHER" id="PTHR33627">
    <property type="entry name" value="TRANSPOSASE"/>
    <property type="match status" value="1"/>
</dbReference>
<dbReference type="SUPFAM" id="SSF53098">
    <property type="entry name" value="Ribonuclease H-like"/>
    <property type="match status" value="1"/>
</dbReference>